<evidence type="ECO:0000256" key="1">
    <source>
        <dbReference type="SAM" id="MobiDB-lite"/>
    </source>
</evidence>
<dbReference type="PANTHER" id="PTHR10316:SF77">
    <property type="entry name" value="MEMBRANE-ASSOCIATED GUANYLATE KINASE, WW AND PDZ DOMAIN-CONTAINING PROTEIN 1 ISOFORM X1"/>
    <property type="match status" value="1"/>
</dbReference>
<sequence length="183" mass="20478">MKQFGFSTLHLIKCDEWNDFSTISSPILLHQLERKDSQTSSQHSVCSHRSAHTDSPSHPPSAMPSEAVVPTPAAPTQPLPVLPPQDPADGTLTLQKKPDPFKIWAQSRSMYESRLPDSQEQDIFLWRKDTGFGFRILGGNEPGEPVSFSSPLNLIISCKTLQIKRYGYRFVLTYSNHTSLNSP</sequence>
<name>A0ABV0NFU2_9TELE</name>
<accession>A0ABV0NFU2</accession>
<reference evidence="2 3" key="1">
    <citation type="submission" date="2021-06" db="EMBL/GenBank/DDBJ databases">
        <authorList>
            <person name="Palmer J.M."/>
        </authorList>
    </citation>
    <scope>NUCLEOTIDE SEQUENCE [LARGE SCALE GENOMIC DNA]</scope>
    <source>
        <strain evidence="2 3">GA_2019</strain>
        <tissue evidence="2">Muscle</tissue>
    </source>
</reference>
<protein>
    <submittedName>
        <fullName evidence="2">Uncharacterized protein</fullName>
    </submittedName>
</protein>
<evidence type="ECO:0000313" key="3">
    <source>
        <dbReference type="Proteomes" id="UP001476798"/>
    </source>
</evidence>
<comment type="caution">
    <text evidence="2">The sequence shown here is derived from an EMBL/GenBank/DDBJ whole genome shotgun (WGS) entry which is preliminary data.</text>
</comment>
<feature type="region of interest" description="Disordered" evidence="1">
    <location>
        <begin position="34"/>
        <end position="95"/>
    </location>
</feature>
<keyword evidence="3" id="KW-1185">Reference proteome</keyword>
<feature type="compositionally biased region" description="Polar residues" evidence="1">
    <location>
        <begin position="38"/>
        <end position="47"/>
    </location>
</feature>
<dbReference type="Pfam" id="PF16666">
    <property type="entry name" value="MAGI_u5"/>
    <property type="match status" value="1"/>
</dbReference>
<organism evidence="2 3">
    <name type="scientific">Goodea atripinnis</name>
    <dbReference type="NCBI Taxonomy" id="208336"/>
    <lineage>
        <taxon>Eukaryota</taxon>
        <taxon>Metazoa</taxon>
        <taxon>Chordata</taxon>
        <taxon>Craniata</taxon>
        <taxon>Vertebrata</taxon>
        <taxon>Euteleostomi</taxon>
        <taxon>Actinopterygii</taxon>
        <taxon>Neopterygii</taxon>
        <taxon>Teleostei</taxon>
        <taxon>Neoteleostei</taxon>
        <taxon>Acanthomorphata</taxon>
        <taxon>Ovalentaria</taxon>
        <taxon>Atherinomorphae</taxon>
        <taxon>Cyprinodontiformes</taxon>
        <taxon>Goodeidae</taxon>
        <taxon>Goodea</taxon>
    </lineage>
</organism>
<proteinExistence type="predicted"/>
<gene>
    <name evidence="2" type="ORF">GOODEAATRI_025544</name>
</gene>
<dbReference type="PANTHER" id="PTHR10316">
    <property type="entry name" value="MEMBRANE ASSOCIATED GUANYLATE KINASE-RELATED"/>
    <property type="match status" value="1"/>
</dbReference>
<dbReference type="Proteomes" id="UP001476798">
    <property type="component" value="Unassembled WGS sequence"/>
</dbReference>
<evidence type="ECO:0000313" key="2">
    <source>
        <dbReference type="EMBL" id="MEQ2169468.1"/>
    </source>
</evidence>
<feature type="compositionally biased region" description="Pro residues" evidence="1">
    <location>
        <begin position="72"/>
        <end position="86"/>
    </location>
</feature>
<dbReference type="EMBL" id="JAHRIO010033004">
    <property type="protein sequence ID" value="MEQ2169468.1"/>
    <property type="molecule type" value="Genomic_DNA"/>
</dbReference>